<organism evidence="1 2">
    <name type="scientific">Bartonella alsatica IBS 382</name>
    <dbReference type="NCBI Taxonomy" id="1094551"/>
    <lineage>
        <taxon>Bacteria</taxon>
        <taxon>Pseudomonadati</taxon>
        <taxon>Pseudomonadota</taxon>
        <taxon>Alphaproteobacteria</taxon>
        <taxon>Hyphomicrobiales</taxon>
        <taxon>Bartonellaceae</taxon>
        <taxon>Bartonella</taxon>
    </lineage>
</organism>
<name>J1IUR5_9HYPH</name>
<sequence length="70" mass="8206">MKEGRIWHFLKQMLPVTQRIYECSLPTREIYVDWITKTQEGGPTRSFEGFANQIYGCAAYGQIEKRAFES</sequence>
<dbReference type="eggNOG" id="COG0129">
    <property type="taxonomic scope" value="Bacteria"/>
</dbReference>
<evidence type="ECO:0000313" key="1">
    <source>
        <dbReference type="EMBL" id="EJF75347.1"/>
    </source>
</evidence>
<dbReference type="PATRIC" id="fig|1094551.3.peg.913"/>
<comment type="caution">
    <text evidence="1">The sequence shown here is derived from an EMBL/GenBank/DDBJ whole genome shotgun (WGS) entry which is preliminary data.</text>
</comment>
<proteinExistence type="predicted"/>
<dbReference type="EMBL" id="AIME01000004">
    <property type="protein sequence ID" value="EJF75347.1"/>
    <property type="molecule type" value="Genomic_DNA"/>
</dbReference>
<dbReference type="AlphaFoldDB" id="J1IUR5"/>
<dbReference type="STRING" id="1094551.MEC_00823"/>
<protein>
    <submittedName>
        <fullName evidence="1">Uncharacterized protein</fullName>
    </submittedName>
</protein>
<accession>J1IUR5</accession>
<dbReference type="Proteomes" id="UP000008761">
    <property type="component" value="Unassembled WGS sequence"/>
</dbReference>
<evidence type="ECO:0000313" key="2">
    <source>
        <dbReference type="Proteomes" id="UP000008761"/>
    </source>
</evidence>
<reference evidence="1 2" key="1">
    <citation type="submission" date="2012-03" db="EMBL/GenBank/DDBJ databases">
        <title>The Genome Sequence of Bartonella alsatica IBS 382.</title>
        <authorList>
            <consortium name="The Broad Institute Genome Sequencing Platform"/>
            <consortium name="The Broad Institute Genome Sequencing Center for Infectious Disease"/>
            <person name="Feldgarden M."/>
            <person name="Kirby J."/>
            <person name="Kosoy M."/>
            <person name="Birtles R."/>
            <person name="Probert W.S."/>
            <person name="Chiaraviglio L."/>
            <person name="Young S.K."/>
            <person name="Zeng Q."/>
            <person name="Gargeya S."/>
            <person name="Fitzgerald M."/>
            <person name="Haas B."/>
            <person name="Abouelleil A."/>
            <person name="Alvarado L."/>
            <person name="Arachchi H.M."/>
            <person name="Berlin A."/>
            <person name="Chapman S.B."/>
            <person name="Gearin G."/>
            <person name="Goldberg J."/>
            <person name="Griggs A."/>
            <person name="Gujja S."/>
            <person name="Hansen M."/>
            <person name="Heiman D."/>
            <person name="Howarth C."/>
            <person name="Larimer J."/>
            <person name="Lui A."/>
            <person name="MacDonald P.J.P."/>
            <person name="McCowen C."/>
            <person name="Montmayeur A."/>
            <person name="Murphy C."/>
            <person name="Neiman D."/>
            <person name="Pearson M."/>
            <person name="Priest M."/>
            <person name="Roberts A."/>
            <person name="Saif S."/>
            <person name="Shea T."/>
            <person name="Sisk P."/>
            <person name="Stolte C."/>
            <person name="Sykes S."/>
            <person name="Wortman J."/>
            <person name="Nusbaum C."/>
            <person name="Birren B."/>
        </authorList>
    </citation>
    <scope>NUCLEOTIDE SEQUENCE [LARGE SCALE GENOMIC DNA]</scope>
    <source>
        <strain evidence="1 2">IBS 382</strain>
    </source>
</reference>
<gene>
    <name evidence="1" type="ORF">MEC_00823</name>
</gene>
<dbReference type="HOGENOM" id="CLU_2913145_0_0_5"/>